<dbReference type="EMBL" id="SEOQ01000356">
    <property type="protein sequence ID" value="TFY64906.1"/>
    <property type="molecule type" value="Genomic_DNA"/>
</dbReference>
<dbReference type="InterPro" id="IPR001810">
    <property type="entry name" value="F-box_dom"/>
</dbReference>
<reference evidence="3 4" key="1">
    <citation type="submission" date="2019-02" db="EMBL/GenBank/DDBJ databases">
        <title>Genome sequencing of the rare red list fungi Dentipellis fragilis.</title>
        <authorList>
            <person name="Buettner E."/>
            <person name="Kellner H."/>
        </authorList>
    </citation>
    <scope>NUCLEOTIDE SEQUENCE [LARGE SCALE GENOMIC DNA]</scope>
    <source>
        <strain evidence="3 4">DSM 105465</strain>
    </source>
</reference>
<dbReference type="OrthoDB" id="3365698at2759"/>
<feature type="compositionally biased region" description="Polar residues" evidence="1">
    <location>
        <begin position="92"/>
        <end position="101"/>
    </location>
</feature>
<proteinExistence type="predicted"/>
<dbReference type="Proteomes" id="UP000298327">
    <property type="component" value="Unassembled WGS sequence"/>
</dbReference>
<sequence>MKLTALQSTRIVIAQSVLVSFTDLDYRRYVDACAASSPILRRLPPTRFALTSPHLQHHSTSPLLTLSSTMASPQSEGHIPQTPDGSTPRPLSGSSATTWKQGQLKRAGIDERIRVLEVGLSAWQSYRNSALPVASLPPEILTAIFLYVTETDAPFANKYLGGLRPRGSLGWIKVTHVCRGWRQVALRTPLLWRNIVQLQAGGTEMMLQRAARVLLRVIVDINPRRFRSQLALLQKPTSRLQVLALRMFPKSGSSVALVPHTWLRNAQDSMRHLSLDSVYCDWGWLRFPAMVHLELSYPGSIERQADIKHLPTVSMLASALATMPNLQTLSLRNAISPRSLSKDSTNPVIRTPLPNLSWLDINMGMELCTLLLRHLAIPHEADIGIFSSDVEPDIQHLTAQLDELQDYLVTFQSHAAPAFYLTIACHEWRAEVHARGPAAGSFEGVFCIDNPYAEGMTALLHRLPLVDADYLELGPFHFNTPSLPDWDQIFGTINLKLRKACTVKIDLGGRCNGLEPSHDVLLALLERGPQMMPLLETLVICIIFLNDMPDRESFRGRLDAFACASSLKTIEVHTDAYTRESMTRTGYMDGVRPEVRYVVSEE</sequence>
<evidence type="ECO:0000256" key="1">
    <source>
        <dbReference type="SAM" id="MobiDB-lite"/>
    </source>
</evidence>
<gene>
    <name evidence="3" type="ORF">EVG20_g5783</name>
</gene>
<comment type="caution">
    <text evidence="3">The sequence shown here is derived from an EMBL/GenBank/DDBJ whole genome shotgun (WGS) entry which is preliminary data.</text>
</comment>
<name>A0A4Y9YQQ4_9AGAM</name>
<accession>A0A4Y9YQQ4</accession>
<dbReference type="AlphaFoldDB" id="A0A4Y9YQQ4"/>
<evidence type="ECO:0000313" key="3">
    <source>
        <dbReference type="EMBL" id="TFY64906.1"/>
    </source>
</evidence>
<dbReference type="Pfam" id="PF12937">
    <property type="entry name" value="F-box-like"/>
    <property type="match status" value="1"/>
</dbReference>
<dbReference type="SUPFAM" id="SSF52047">
    <property type="entry name" value="RNI-like"/>
    <property type="match status" value="1"/>
</dbReference>
<feature type="region of interest" description="Disordered" evidence="1">
    <location>
        <begin position="68"/>
        <end position="101"/>
    </location>
</feature>
<evidence type="ECO:0000259" key="2">
    <source>
        <dbReference type="Pfam" id="PF12937"/>
    </source>
</evidence>
<dbReference type="Gene3D" id="1.20.1280.50">
    <property type="match status" value="1"/>
</dbReference>
<protein>
    <recommendedName>
        <fullName evidence="2">F-box domain-containing protein</fullName>
    </recommendedName>
</protein>
<feature type="domain" description="F-box" evidence="2">
    <location>
        <begin position="134"/>
        <end position="196"/>
    </location>
</feature>
<keyword evidence="4" id="KW-1185">Reference proteome</keyword>
<organism evidence="3 4">
    <name type="scientific">Dentipellis fragilis</name>
    <dbReference type="NCBI Taxonomy" id="205917"/>
    <lineage>
        <taxon>Eukaryota</taxon>
        <taxon>Fungi</taxon>
        <taxon>Dikarya</taxon>
        <taxon>Basidiomycota</taxon>
        <taxon>Agaricomycotina</taxon>
        <taxon>Agaricomycetes</taxon>
        <taxon>Russulales</taxon>
        <taxon>Hericiaceae</taxon>
        <taxon>Dentipellis</taxon>
    </lineage>
</organism>
<evidence type="ECO:0000313" key="4">
    <source>
        <dbReference type="Proteomes" id="UP000298327"/>
    </source>
</evidence>